<gene>
    <name evidence="1" type="ORF">C427_1962</name>
</gene>
<evidence type="ECO:0000313" key="2">
    <source>
        <dbReference type="Proteomes" id="UP000011864"/>
    </source>
</evidence>
<dbReference type="KEGG" id="gps:C427_1962"/>
<evidence type="ECO:0000313" key="1">
    <source>
        <dbReference type="EMBL" id="AGH44071.1"/>
    </source>
</evidence>
<dbReference type="PATRIC" id="fig|1129794.4.peg.1945"/>
<dbReference type="AlphaFoldDB" id="K6Z607"/>
<dbReference type="HOGENOM" id="CLU_3274046_0_0_6"/>
<reference evidence="1 2" key="1">
    <citation type="journal article" date="2013" name="Genome Announc.">
        <title>Complete Genome Sequence of Glaciecola psychrophila Strain 170T.</title>
        <authorList>
            <person name="Yin J."/>
            <person name="Chen J."/>
            <person name="Liu G."/>
            <person name="Yu Y."/>
            <person name="Song L."/>
            <person name="Wang X."/>
            <person name="Qu X."/>
        </authorList>
    </citation>
    <scope>NUCLEOTIDE SEQUENCE [LARGE SCALE GENOMIC DNA]</scope>
    <source>
        <strain evidence="1 2">170</strain>
    </source>
</reference>
<accession>K6Z607</accession>
<dbReference type="EMBL" id="CP003837">
    <property type="protein sequence ID" value="AGH44071.1"/>
    <property type="molecule type" value="Genomic_DNA"/>
</dbReference>
<dbReference type="Proteomes" id="UP000011864">
    <property type="component" value="Chromosome"/>
</dbReference>
<proteinExistence type="predicted"/>
<name>K6Z607_9ALTE</name>
<protein>
    <submittedName>
        <fullName evidence="1">Uncharacterized protein</fullName>
    </submittedName>
</protein>
<organism evidence="1 2">
    <name type="scientific">Paraglaciecola psychrophila 170</name>
    <dbReference type="NCBI Taxonomy" id="1129794"/>
    <lineage>
        <taxon>Bacteria</taxon>
        <taxon>Pseudomonadati</taxon>
        <taxon>Pseudomonadota</taxon>
        <taxon>Gammaproteobacteria</taxon>
        <taxon>Alteromonadales</taxon>
        <taxon>Alteromonadaceae</taxon>
        <taxon>Paraglaciecola</taxon>
    </lineage>
</organism>
<dbReference type="STRING" id="1129794.C427_1962"/>
<sequence>MLVHQSIQTAARNAAANKNINQKITRWATPNRFVFSGYIKR</sequence>
<keyword evidence="2" id="KW-1185">Reference proteome</keyword>